<dbReference type="OrthoDB" id="5440at2759"/>
<dbReference type="PANTHER" id="PTHR38436">
    <property type="entry name" value="POLYKETIDE CYCLASE SNOAL-LIKE DOMAIN"/>
    <property type="match status" value="1"/>
</dbReference>
<dbReference type="Proteomes" id="UP000293360">
    <property type="component" value="Unassembled WGS sequence"/>
</dbReference>
<keyword evidence="4" id="KW-1185">Reference proteome</keyword>
<gene>
    <name evidence="3" type="ORF">DL764_009309</name>
</gene>
<name>A0A4Q4SXF3_9PEZI</name>
<dbReference type="PANTHER" id="PTHR38436:SF3">
    <property type="entry name" value="CARBOXYMETHYLENEBUTENOLIDASE-RELATED"/>
    <property type="match status" value="1"/>
</dbReference>
<dbReference type="InterPro" id="IPR009959">
    <property type="entry name" value="Cyclase_SnoaL-like"/>
</dbReference>
<organism evidence="3 4">
    <name type="scientific">Monosporascus ibericus</name>
    <dbReference type="NCBI Taxonomy" id="155417"/>
    <lineage>
        <taxon>Eukaryota</taxon>
        <taxon>Fungi</taxon>
        <taxon>Dikarya</taxon>
        <taxon>Ascomycota</taxon>
        <taxon>Pezizomycotina</taxon>
        <taxon>Sordariomycetes</taxon>
        <taxon>Xylariomycetidae</taxon>
        <taxon>Xylariales</taxon>
        <taxon>Xylariales incertae sedis</taxon>
        <taxon>Monosporascus</taxon>
    </lineage>
</organism>
<dbReference type="AlphaFoldDB" id="A0A4Q4SXF3"/>
<feature type="region of interest" description="Disordered" evidence="1">
    <location>
        <begin position="412"/>
        <end position="519"/>
    </location>
</feature>
<reference evidence="3 4" key="1">
    <citation type="submission" date="2018-06" db="EMBL/GenBank/DDBJ databases">
        <title>Complete Genomes of Monosporascus.</title>
        <authorList>
            <person name="Robinson A.J."/>
            <person name="Natvig D.O."/>
        </authorList>
    </citation>
    <scope>NUCLEOTIDE SEQUENCE [LARGE SCALE GENOMIC DNA]</scope>
    <source>
        <strain evidence="3 4">CBS 110550</strain>
    </source>
</reference>
<evidence type="ECO:0000256" key="1">
    <source>
        <dbReference type="SAM" id="MobiDB-lite"/>
    </source>
</evidence>
<dbReference type="STRING" id="155417.A0A4Q4SXF3"/>
<dbReference type="Gene3D" id="3.10.450.50">
    <property type="match status" value="1"/>
</dbReference>
<feature type="compositionally biased region" description="Basic and acidic residues" evidence="1">
    <location>
        <begin position="453"/>
        <end position="469"/>
    </location>
</feature>
<dbReference type="InterPro" id="IPR032710">
    <property type="entry name" value="NTF2-like_dom_sf"/>
</dbReference>
<dbReference type="InterPro" id="IPR037401">
    <property type="entry name" value="SnoaL-like"/>
</dbReference>
<sequence>MEVSLPGLVNAAVPDRGNRSVAIVSDNRPNYRDPGFLSNDFPKNPPKLYVTAESDEFDRVTLSEWRDEGFQVEYFGMAEGEKQYRAKLASLNRSDLGPCETYAIVAYGDAASYCLEYFHVLDNNPEFRLCCLIAYYPTRIPDPGTRFPGGIRVLAHLAGDEVGVVKQSQLVGIQGKKRTSRKRIEPGIGTGKTLQLSYPSYTYDAEPGFAEHDLEEYDKISAELAWSRSLATARKAFQREPNAELTLEQNVQGKFYTRNLSQIMSNYTTHKAPHVTHVPTLTGGVGEEELRRFYAQFFVDSNPESMRLTLLSRTVGADRVVDELHVAFKHTREMPWILPGVPPTNRKVEVIVVSIVTLRGGKLYHEHIYWDQASVLVQTGLLDPKQVPEKAKGRGVTRLPVVGKEAARRILGTDLNDEEEGEADNDLIKGWNDGDTRDDGKDEAGKDGQAADGTKEVERSGESMKKDEQGADSSKQATATTEELEIREKIIKEDLPPASNEERQELSSKQGESGEVRDL</sequence>
<proteinExistence type="predicted"/>
<accession>A0A4Q4SXF3</accession>
<feature type="compositionally biased region" description="Acidic residues" evidence="1">
    <location>
        <begin position="415"/>
        <end position="425"/>
    </location>
</feature>
<evidence type="ECO:0000313" key="4">
    <source>
        <dbReference type="Proteomes" id="UP000293360"/>
    </source>
</evidence>
<feature type="compositionally biased region" description="Basic and acidic residues" evidence="1">
    <location>
        <begin position="484"/>
        <end position="519"/>
    </location>
</feature>
<feature type="compositionally biased region" description="Polar residues" evidence="1">
    <location>
        <begin position="471"/>
        <end position="481"/>
    </location>
</feature>
<protein>
    <recommendedName>
        <fullName evidence="2">SnoaL-like domain-containing protein</fullName>
    </recommendedName>
</protein>
<evidence type="ECO:0000313" key="3">
    <source>
        <dbReference type="EMBL" id="RYO84558.1"/>
    </source>
</evidence>
<feature type="compositionally biased region" description="Basic and acidic residues" evidence="1">
    <location>
        <begin position="432"/>
        <end position="446"/>
    </location>
</feature>
<evidence type="ECO:0000259" key="2">
    <source>
        <dbReference type="Pfam" id="PF12680"/>
    </source>
</evidence>
<feature type="domain" description="SnoaL-like" evidence="2">
    <location>
        <begin position="282"/>
        <end position="364"/>
    </location>
</feature>
<dbReference type="SUPFAM" id="SSF54427">
    <property type="entry name" value="NTF2-like"/>
    <property type="match status" value="1"/>
</dbReference>
<comment type="caution">
    <text evidence="3">The sequence shown here is derived from an EMBL/GenBank/DDBJ whole genome shotgun (WGS) entry which is preliminary data.</text>
</comment>
<dbReference type="GO" id="GO:0030638">
    <property type="term" value="P:polyketide metabolic process"/>
    <property type="evidence" value="ECO:0007669"/>
    <property type="project" value="InterPro"/>
</dbReference>
<dbReference type="Pfam" id="PF12680">
    <property type="entry name" value="SnoaL_2"/>
    <property type="match status" value="1"/>
</dbReference>
<dbReference type="EMBL" id="QJNU01000849">
    <property type="protein sequence ID" value="RYO84558.1"/>
    <property type="molecule type" value="Genomic_DNA"/>
</dbReference>